<reference evidence="1" key="1">
    <citation type="submission" date="2016-01" db="EMBL/GenBank/DDBJ databases">
        <authorList>
            <person name="Regsiter A."/>
            <person name="william w."/>
        </authorList>
    </citation>
    <scope>NUCLEOTIDE SEQUENCE</scope>
    <source>
        <strain evidence="1">NCPPB 1641</strain>
    </source>
</reference>
<evidence type="ECO:0000313" key="2">
    <source>
        <dbReference type="Proteomes" id="UP000192140"/>
    </source>
</evidence>
<dbReference type="AlphaFoldDB" id="A0A1S7U2J9"/>
<dbReference type="RefSeq" id="WP_080854671.1">
    <property type="nucleotide sequence ID" value="NZ_LT009776.1"/>
</dbReference>
<gene>
    <name evidence="1" type="ORF">AGR7A_Lc140078</name>
</gene>
<name>A0A1S7U2J9_9HYPH</name>
<dbReference type="Proteomes" id="UP000192140">
    <property type="component" value="Unassembled WGS sequence"/>
</dbReference>
<sequence>MTDTEDQIETINRYYKRFGKNYYWWPMIVAKFELDWDEPDDIPACELLKRLFQLSPTFCRAQFEHIRKYKSFSIHPTTVIGHFIHELDIDAPDIVDQIEKRLYAVMSPQNIPQHFGVKTSIDLEIKFERWKRARIKKAP</sequence>
<dbReference type="EMBL" id="FCNP01000035">
    <property type="protein sequence ID" value="CVI61048.1"/>
    <property type="molecule type" value="Genomic_DNA"/>
</dbReference>
<keyword evidence="2" id="KW-1185">Reference proteome</keyword>
<proteinExistence type="predicted"/>
<evidence type="ECO:0000313" key="1">
    <source>
        <dbReference type="EMBL" id="CVI61048.1"/>
    </source>
</evidence>
<accession>A0A1S7U2J9</accession>
<protein>
    <submittedName>
        <fullName evidence="1">Uncharacterized protein</fullName>
    </submittedName>
</protein>
<organism evidence="1 2">
    <name type="scientific">Agrobacterium deltaense NCPPB 1641</name>
    <dbReference type="NCBI Taxonomy" id="1183425"/>
    <lineage>
        <taxon>Bacteria</taxon>
        <taxon>Pseudomonadati</taxon>
        <taxon>Pseudomonadota</taxon>
        <taxon>Alphaproteobacteria</taxon>
        <taxon>Hyphomicrobiales</taxon>
        <taxon>Rhizobiaceae</taxon>
        <taxon>Rhizobium/Agrobacterium group</taxon>
        <taxon>Agrobacterium</taxon>
    </lineage>
</organism>
<comment type="caution">
    <text evidence="1">The sequence shown here is derived from an EMBL/GenBank/DDBJ whole genome shotgun (WGS) entry which is preliminary data.</text>
</comment>